<evidence type="ECO:0000256" key="1">
    <source>
        <dbReference type="SAM" id="MobiDB-lite"/>
    </source>
</evidence>
<reference evidence="3" key="1">
    <citation type="submission" date="2016-10" db="EMBL/GenBank/DDBJ databases">
        <authorList>
            <person name="Varghese N."/>
            <person name="Submissions S."/>
        </authorList>
    </citation>
    <scope>NUCLEOTIDE SEQUENCE [LARGE SCALE GENOMIC DNA]</scope>
    <source>
        <strain evidence="3">CGMCC 1.8975</strain>
    </source>
</reference>
<dbReference type="AlphaFoldDB" id="A0A1H3MVY7"/>
<gene>
    <name evidence="2" type="ORF">SAMN04488069_11434</name>
</gene>
<sequence>MAQAQWAQVVGKKGPIRRVGEDGSQARRPPGPVQAHCPAAVVLVSRVYVRGPAAPARIGQQLAFTAIDVLAPIYAPVFEDARG</sequence>
<name>A0A1H3MVY7_9BACT</name>
<dbReference type="Proteomes" id="UP000199249">
    <property type="component" value="Unassembled WGS sequence"/>
</dbReference>
<dbReference type="EMBL" id="FNOV01000014">
    <property type="protein sequence ID" value="SDY80902.1"/>
    <property type="molecule type" value="Genomic_DNA"/>
</dbReference>
<evidence type="ECO:0000313" key="2">
    <source>
        <dbReference type="EMBL" id="SDY80902.1"/>
    </source>
</evidence>
<feature type="region of interest" description="Disordered" evidence="1">
    <location>
        <begin position="1"/>
        <end position="34"/>
    </location>
</feature>
<keyword evidence="3" id="KW-1185">Reference proteome</keyword>
<evidence type="ECO:0000313" key="3">
    <source>
        <dbReference type="Proteomes" id="UP000199249"/>
    </source>
</evidence>
<protein>
    <submittedName>
        <fullName evidence="2">Uncharacterized protein</fullName>
    </submittedName>
</protein>
<organism evidence="2 3">
    <name type="scientific">Hymenobacter psychrophilus</name>
    <dbReference type="NCBI Taxonomy" id="651662"/>
    <lineage>
        <taxon>Bacteria</taxon>
        <taxon>Pseudomonadati</taxon>
        <taxon>Bacteroidota</taxon>
        <taxon>Cytophagia</taxon>
        <taxon>Cytophagales</taxon>
        <taxon>Hymenobacteraceae</taxon>
        <taxon>Hymenobacter</taxon>
    </lineage>
</organism>
<proteinExistence type="predicted"/>
<accession>A0A1H3MVY7</accession>